<feature type="region of interest" description="Disordered" evidence="1">
    <location>
        <begin position="1"/>
        <end position="20"/>
    </location>
</feature>
<evidence type="ECO:0000313" key="3">
    <source>
        <dbReference type="Proteomes" id="UP000034291"/>
    </source>
</evidence>
<feature type="compositionally biased region" description="Polar residues" evidence="1">
    <location>
        <begin position="263"/>
        <end position="272"/>
    </location>
</feature>
<dbReference type="Proteomes" id="UP000034291">
    <property type="component" value="Unassembled WGS sequence"/>
</dbReference>
<feature type="compositionally biased region" description="Basic and acidic residues" evidence="1">
    <location>
        <begin position="29"/>
        <end position="39"/>
    </location>
</feature>
<feature type="compositionally biased region" description="Basic and acidic residues" evidence="1">
    <location>
        <begin position="180"/>
        <end position="194"/>
    </location>
</feature>
<accession>A0A0F8XG63</accession>
<dbReference type="AlphaFoldDB" id="A0A0F8XG63"/>
<gene>
    <name evidence="2" type="ORF">ARAM_006949</name>
</gene>
<feature type="compositionally biased region" description="Low complexity" evidence="1">
    <location>
        <begin position="203"/>
        <end position="227"/>
    </location>
</feature>
<evidence type="ECO:0000256" key="1">
    <source>
        <dbReference type="SAM" id="MobiDB-lite"/>
    </source>
</evidence>
<reference evidence="2 3" key="1">
    <citation type="submission" date="2015-02" db="EMBL/GenBank/DDBJ databases">
        <title>Draft Genome Sequences of Two Closely-Related Aflatoxigenic Aspergillus Species Obtained from the Cote d'Ivoire.</title>
        <authorList>
            <person name="Moore G.G."/>
            <person name="Beltz S.B."/>
            <person name="Mack B.M."/>
        </authorList>
    </citation>
    <scope>NUCLEOTIDE SEQUENCE [LARGE SCALE GENOMIC DNA]</scope>
    <source>
        <strain evidence="2 3">SRRC1468</strain>
    </source>
</reference>
<feature type="compositionally biased region" description="Low complexity" evidence="1">
    <location>
        <begin position="519"/>
        <end position="529"/>
    </location>
</feature>
<organism evidence="2 3">
    <name type="scientific">Aspergillus rambellii</name>
    <dbReference type="NCBI Taxonomy" id="308745"/>
    <lineage>
        <taxon>Eukaryota</taxon>
        <taxon>Fungi</taxon>
        <taxon>Dikarya</taxon>
        <taxon>Ascomycota</taxon>
        <taxon>Pezizomycotina</taxon>
        <taxon>Eurotiomycetes</taxon>
        <taxon>Eurotiomycetidae</taxon>
        <taxon>Eurotiales</taxon>
        <taxon>Aspergillaceae</taxon>
        <taxon>Aspergillus</taxon>
        <taxon>Aspergillus subgen. Nidulantes</taxon>
    </lineage>
</organism>
<feature type="compositionally biased region" description="Polar residues" evidence="1">
    <location>
        <begin position="449"/>
        <end position="487"/>
    </location>
</feature>
<feature type="region of interest" description="Disordered" evidence="1">
    <location>
        <begin position="29"/>
        <end position="48"/>
    </location>
</feature>
<feature type="region of interest" description="Disordered" evidence="1">
    <location>
        <begin position="648"/>
        <end position="667"/>
    </location>
</feature>
<sequence length="776" mass="84590">MPALVEPGNGNKRPRRSSITQHLQRILHIDKQSDRKDDSGADFSNVNTTTATARPQSCHLPGVSANGNHGGGCVNYKSFDTSKNGHNRHSYSSFGSKFTGGVNTSESRHSASLQSVSLEQQQPLKAHPFSDVSSNTRGEAIVLSTWNHNVVEKKDRRATKRLEAERVELEKRLLKLEEAERTGDMSALRRESRRLTKKQPFGSSSRSSSASGDESRPSSRLSSIFSSSRRRSRSRSSSFGADDRPSAKPPVTVSKENPRDGANGNSATSKISITLPERLSTTISRELATKSRALLSSAEQQIESAQIPQSGSKTSSPLMVSSGQAPENGVNATPSQVDLLSTARKESDPESKTSSAKDASLPQVDLDRSLFAASLKPGKRNKAASSKKTADQGTPNSRQNAVKPSRDTDQNDPTSKKSLQSGSTKNLLNRTSADSIIQRHKKEFKSSPLAESQTIINDMDSPTTPEGATQLPNSRTSDAAKRSQLSDYSGKASRSHLDIANFSQPLGENIGQRGKARVNSSNSSRSFSNITSTLRFNQTAPSLLQTKSRFHNQSDTKKFVAPLSLKQPKSPVLPQKSPRRNSHTMPESDLVWDHSHRQRPSSALSGASRWQEAGSDGYNTSDEATADTSAGFATKHAFEHTRSVSVDTIPSSLRSSPAPVGSKIPIKKPAPAARDQVDKLFVICCRCKFWHDLPSEAYAKLAATDPLTVASDAELSNAWDANSFSNRFTSQENYLRTRITTDTSFSPVQCCWCNHNMSKQCCQGWSTVVHMQQRLH</sequence>
<keyword evidence="3" id="KW-1185">Reference proteome</keyword>
<proteinExistence type="predicted"/>
<feature type="region of interest" description="Disordered" evidence="1">
    <location>
        <begin position="559"/>
        <end position="625"/>
    </location>
</feature>
<feature type="compositionally biased region" description="Polar residues" evidence="1">
    <location>
        <begin position="300"/>
        <end position="339"/>
    </location>
</feature>
<feature type="region of interest" description="Disordered" evidence="1">
    <location>
        <begin position="180"/>
        <end position="274"/>
    </location>
</feature>
<feature type="compositionally biased region" description="Polar residues" evidence="1">
    <location>
        <begin position="383"/>
        <end position="402"/>
    </location>
</feature>
<dbReference type="OrthoDB" id="5386674at2759"/>
<protein>
    <submittedName>
        <fullName evidence="2">Uncharacterized protein</fullName>
    </submittedName>
</protein>
<dbReference type="STRING" id="308745.A0A0F8XG63"/>
<comment type="caution">
    <text evidence="2">The sequence shown here is derived from an EMBL/GenBank/DDBJ whole genome shotgun (WGS) entry which is preliminary data.</text>
</comment>
<evidence type="ECO:0000313" key="2">
    <source>
        <dbReference type="EMBL" id="KKK22587.1"/>
    </source>
</evidence>
<name>A0A0F8XG63_9EURO</name>
<dbReference type="EMBL" id="JZBS01001468">
    <property type="protein sequence ID" value="KKK22587.1"/>
    <property type="molecule type" value="Genomic_DNA"/>
</dbReference>
<feature type="region of interest" description="Disordered" evidence="1">
    <location>
        <begin position="300"/>
        <end position="529"/>
    </location>
</feature>
<feature type="compositionally biased region" description="Polar residues" evidence="1">
    <location>
        <begin position="411"/>
        <end position="435"/>
    </location>
</feature>